<feature type="region of interest" description="Disordered" evidence="2">
    <location>
        <begin position="135"/>
        <end position="170"/>
    </location>
</feature>
<dbReference type="GO" id="GO:0000911">
    <property type="term" value="P:cytokinesis by cell plate formation"/>
    <property type="evidence" value="ECO:0007669"/>
    <property type="project" value="InterPro"/>
</dbReference>
<dbReference type="SUPFAM" id="SSF57997">
    <property type="entry name" value="Tropomyosin"/>
    <property type="match status" value="1"/>
</dbReference>
<feature type="region of interest" description="Disordered" evidence="2">
    <location>
        <begin position="542"/>
        <end position="562"/>
    </location>
</feature>
<organism evidence="3 4">
    <name type="scientific">Spirodela intermedia</name>
    <name type="common">Intermediate duckweed</name>
    <dbReference type="NCBI Taxonomy" id="51605"/>
    <lineage>
        <taxon>Eukaryota</taxon>
        <taxon>Viridiplantae</taxon>
        <taxon>Streptophyta</taxon>
        <taxon>Embryophyta</taxon>
        <taxon>Tracheophyta</taxon>
        <taxon>Spermatophyta</taxon>
        <taxon>Magnoliopsida</taxon>
        <taxon>Liliopsida</taxon>
        <taxon>Araceae</taxon>
        <taxon>Lemnoideae</taxon>
        <taxon>Spirodela</taxon>
    </lineage>
</organism>
<feature type="compositionally biased region" description="Low complexity" evidence="2">
    <location>
        <begin position="17"/>
        <end position="31"/>
    </location>
</feature>
<dbReference type="AlphaFoldDB" id="A0A7I8KF67"/>
<dbReference type="InterPro" id="IPR040321">
    <property type="entry name" value="SCD2-like"/>
</dbReference>
<evidence type="ECO:0000313" key="3">
    <source>
        <dbReference type="EMBL" id="CAA7396350.1"/>
    </source>
</evidence>
<reference evidence="3" key="1">
    <citation type="submission" date="2020-02" db="EMBL/GenBank/DDBJ databases">
        <authorList>
            <person name="Scholz U."/>
            <person name="Mascher M."/>
            <person name="Fiebig A."/>
        </authorList>
    </citation>
    <scope>NUCLEOTIDE SEQUENCE</scope>
</reference>
<proteinExistence type="predicted"/>
<dbReference type="Proteomes" id="UP000663760">
    <property type="component" value="Chromosome 5"/>
</dbReference>
<accession>A0A7I8KF67</accession>
<evidence type="ECO:0000256" key="2">
    <source>
        <dbReference type="SAM" id="MobiDB-lite"/>
    </source>
</evidence>
<name>A0A7I8KF67_SPIIN</name>
<dbReference type="PANTHER" id="PTHR31762:SF4">
    <property type="entry name" value="COILED-COIL DOMAIN-CONTAINING PROTEIN SCD2"/>
    <property type="match status" value="1"/>
</dbReference>
<gene>
    <name evidence="3" type="ORF">SI8410_05007013</name>
</gene>
<evidence type="ECO:0000313" key="4">
    <source>
        <dbReference type="Proteomes" id="UP000663760"/>
    </source>
</evidence>
<feature type="region of interest" description="Disordered" evidence="2">
    <location>
        <begin position="1"/>
        <end position="45"/>
    </location>
</feature>
<dbReference type="OrthoDB" id="2014962at2759"/>
<evidence type="ECO:0000256" key="1">
    <source>
        <dbReference type="SAM" id="Coils"/>
    </source>
</evidence>
<keyword evidence="1" id="KW-0175">Coiled coil</keyword>
<keyword evidence="4" id="KW-1185">Reference proteome</keyword>
<protein>
    <submittedName>
        <fullName evidence="3">Uncharacterized protein</fullName>
    </submittedName>
</protein>
<dbReference type="PANTHER" id="PTHR31762">
    <property type="entry name" value="FAS-BINDING FACTOR-LIKE PROTEIN"/>
    <property type="match status" value="1"/>
</dbReference>
<feature type="coiled-coil region" evidence="1">
    <location>
        <begin position="283"/>
        <end position="317"/>
    </location>
</feature>
<dbReference type="EMBL" id="LR746268">
    <property type="protein sequence ID" value="CAA7396350.1"/>
    <property type="molecule type" value="Genomic_DNA"/>
</dbReference>
<feature type="compositionally biased region" description="Polar residues" evidence="2">
    <location>
        <begin position="145"/>
        <end position="162"/>
    </location>
</feature>
<feature type="coiled-coil region" evidence="1">
    <location>
        <begin position="199"/>
        <end position="247"/>
    </location>
</feature>
<sequence length="562" mass="62296">MDRRRARSPAYSHQRNMSSSSMGTSSPMMTPAHHQTSSGTAGMPNVRRTQNVATKAAAARLAQVMATQTADDNDDEGDEDDLLYSSEGGRRYGATMPLSIINGGGNSAAVLGSSARSPSPAFVQNLVAITQSSHSPLAGRAGVSAHSTTLGSPSRESLNTSTPVPVVQPPVNRHRNTRFAANLGHGHMNSGQTGNQHETSALEDEVEMLQEDNEELRDKLRAVENRFKESEARAQELEKQVATLGEGITVDPHLVSRREEAIRQREAALRVVEQSMGGREEEMASIRLEAESARDEVANAMEQLHEAQSEAKALRSMTQRMILTQEEMEEVVLKRCWLARYWGLAVRHGIYPEIAVCKYEHWSSLAPLPFEVVISAGQRAKEESQDRVNDSERKYKITRNLTDIAGESSIESMLSVEMDLRELYSLKVEDAVLLALAQHRRPNLARQLTSDLKSSGDPRILESLELTQEEAEDVSFKQAWLLYFWRRAKVNAVEEDIAESQLQLWISRSGQPPTSHDAVDVERGLIELRQLGIEQQLWDTSRREIDQPSSVGVQSPAADSET</sequence>